<dbReference type="RefSeq" id="WP_023524844.1">
    <property type="nucleotide sequence ID" value="NZ_CP007243.1"/>
</dbReference>
<dbReference type="UniPathway" id="UPA00973"/>
<dbReference type="InterPro" id="IPR038009">
    <property type="entry name" value="GlmU_C_LbH"/>
</dbReference>
<feature type="binding site" evidence="18">
    <location>
        <position position="142"/>
    </location>
    <ligand>
        <name>UDP-N-acetyl-alpha-D-glucosamine</name>
        <dbReference type="ChEBI" id="CHEBI:57705"/>
    </ligand>
</feature>
<accession>A0A059Y0G0</accession>
<comment type="similarity">
    <text evidence="3 18">In the N-terminal section; belongs to the N-acetylglucosamine-1-phosphate uridyltransferase family.</text>
</comment>
<feature type="binding site" evidence="18">
    <location>
        <position position="442"/>
    </location>
    <ligand>
        <name>acetyl-CoA</name>
        <dbReference type="ChEBI" id="CHEBI:57288"/>
    </ligand>
</feature>
<keyword evidence="9 18" id="KW-0460">Magnesium</keyword>
<evidence type="ECO:0000256" key="3">
    <source>
        <dbReference type="ARBA" id="ARBA00007947"/>
    </source>
</evidence>
<feature type="binding site" evidence="18">
    <location>
        <position position="105"/>
    </location>
    <ligand>
        <name>Mg(2+)</name>
        <dbReference type="ChEBI" id="CHEBI:18420"/>
    </ligand>
</feature>
<evidence type="ECO:0000256" key="6">
    <source>
        <dbReference type="ARBA" id="ARBA00022695"/>
    </source>
</evidence>
<feature type="binding site" evidence="18">
    <location>
        <position position="379"/>
    </location>
    <ligand>
        <name>UDP-N-acetyl-alpha-D-glucosamine</name>
        <dbReference type="ChEBI" id="CHEBI:57705"/>
    </ligand>
</feature>
<dbReference type="Proteomes" id="UP000027059">
    <property type="component" value="Chromosome"/>
</dbReference>
<dbReference type="OrthoDB" id="9775031at2"/>
<keyword evidence="12 18" id="KW-0511">Multifunctional enzyme</keyword>
<evidence type="ECO:0000256" key="13">
    <source>
        <dbReference type="ARBA" id="ARBA00023315"/>
    </source>
</evidence>
<feature type="binding site" evidence="18">
    <location>
        <position position="229"/>
    </location>
    <ligand>
        <name>Mg(2+)</name>
        <dbReference type="ChEBI" id="CHEBI:18420"/>
    </ligand>
</feature>
<evidence type="ECO:0000256" key="5">
    <source>
        <dbReference type="ARBA" id="ARBA00022679"/>
    </source>
</evidence>
<evidence type="ECO:0000256" key="12">
    <source>
        <dbReference type="ARBA" id="ARBA00023268"/>
    </source>
</evidence>
<dbReference type="InterPro" id="IPR018357">
    <property type="entry name" value="Hexapep_transf_CS"/>
</dbReference>
<name>A0A059Y0G0_9BACT</name>
<evidence type="ECO:0000256" key="2">
    <source>
        <dbReference type="ARBA" id="ARBA00007707"/>
    </source>
</evidence>
<dbReference type="GO" id="GO:0008360">
    <property type="term" value="P:regulation of cell shape"/>
    <property type="evidence" value="ECO:0007669"/>
    <property type="project" value="UniProtKB-KW"/>
</dbReference>
<feature type="binding site" evidence="18">
    <location>
        <position position="368"/>
    </location>
    <ligand>
        <name>UDP-N-acetyl-alpha-D-glucosamine</name>
        <dbReference type="ChEBI" id="CHEBI:57705"/>
    </ligand>
</feature>
<dbReference type="Gene3D" id="2.160.10.10">
    <property type="entry name" value="Hexapeptide repeat proteins"/>
    <property type="match status" value="1"/>
</dbReference>
<dbReference type="InterPro" id="IPR001451">
    <property type="entry name" value="Hexapep"/>
</dbReference>
<dbReference type="GO" id="GO:0071555">
    <property type="term" value="P:cell wall organization"/>
    <property type="evidence" value="ECO:0007669"/>
    <property type="project" value="UniProtKB-KW"/>
</dbReference>
<dbReference type="SUPFAM" id="SSF51161">
    <property type="entry name" value="Trimeric LpxA-like enzymes"/>
    <property type="match status" value="1"/>
</dbReference>
<dbReference type="InterPro" id="IPR029044">
    <property type="entry name" value="Nucleotide-diphossugar_trans"/>
</dbReference>
<dbReference type="HOGENOM" id="CLU_029499_15_2_0"/>
<dbReference type="GO" id="GO:0005737">
    <property type="term" value="C:cytoplasm"/>
    <property type="evidence" value="ECO:0007669"/>
    <property type="project" value="UniProtKB-SubCell"/>
</dbReference>
<dbReference type="GO" id="GO:0006048">
    <property type="term" value="P:UDP-N-acetylglucosamine biosynthetic process"/>
    <property type="evidence" value="ECO:0007669"/>
    <property type="project" value="UniProtKB-UniPathway"/>
</dbReference>
<feature type="region of interest" description="Linker" evidence="18">
    <location>
        <begin position="232"/>
        <end position="252"/>
    </location>
</feature>
<dbReference type="CDD" id="cd03353">
    <property type="entry name" value="LbH_GlmU_C"/>
    <property type="match status" value="1"/>
</dbReference>
<comment type="pathway">
    <text evidence="18">Nucleotide-sugar biosynthesis; UDP-N-acetyl-alpha-D-glucosamine biosynthesis; N-acetyl-alpha-D-glucosamine 1-phosphate from alpha-D-glucosamine 6-phosphate (route II): step 2/2.</text>
</comment>
<dbReference type="EC" id="2.3.1.157" evidence="18"/>
<feature type="binding site" evidence="18">
    <location>
        <position position="229"/>
    </location>
    <ligand>
        <name>UDP-N-acetyl-alpha-D-glucosamine</name>
        <dbReference type="ChEBI" id="CHEBI:57705"/>
    </ligand>
</feature>
<dbReference type="HAMAP" id="MF_01631">
    <property type="entry name" value="GlmU"/>
    <property type="match status" value="1"/>
</dbReference>
<dbReference type="GO" id="GO:0003977">
    <property type="term" value="F:UDP-N-acetylglucosamine diphosphorylase activity"/>
    <property type="evidence" value="ECO:0007669"/>
    <property type="project" value="UniProtKB-UniRule"/>
</dbReference>
<keyword evidence="5 18" id="KW-0808">Transferase</keyword>
<evidence type="ECO:0000256" key="17">
    <source>
        <dbReference type="ARBA" id="ARBA00049628"/>
    </source>
</evidence>
<feature type="binding site" evidence="18">
    <location>
        <position position="172"/>
    </location>
    <ligand>
        <name>UDP-N-acetyl-alpha-D-glucosamine</name>
        <dbReference type="ChEBI" id="CHEBI:57705"/>
    </ligand>
</feature>
<dbReference type="GO" id="GO:0016020">
    <property type="term" value="C:membrane"/>
    <property type="evidence" value="ECO:0007669"/>
    <property type="project" value="GOC"/>
</dbReference>
<evidence type="ECO:0000313" key="22">
    <source>
        <dbReference type="Proteomes" id="UP000027059"/>
    </source>
</evidence>
<feature type="binding site" evidence="18">
    <location>
        <begin position="388"/>
        <end position="389"/>
    </location>
    <ligand>
        <name>acetyl-CoA</name>
        <dbReference type="ChEBI" id="CHEBI:57288"/>
    </ligand>
</feature>
<dbReference type="CDD" id="cd02540">
    <property type="entry name" value="GT2_GlmU_N_bac"/>
    <property type="match status" value="1"/>
</dbReference>
<comment type="subunit">
    <text evidence="18">Homotrimer.</text>
</comment>
<comment type="pathway">
    <text evidence="18">Bacterial outer membrane biogenesis; LPS lipid A biosynthesis.</text>
</comment>
<comment type="cofactor">
    <cofactor evidence="18">
        <name>Mg(2+)</name>
        <dbReference type="ChEBI" id="CHEBI:18420"/>
    </cofactor>
    <text evidence="18">Binds 1 Mg(2+) ion per subunit.</text>
</comment>
<feature type="binding site" evidence="18">
    <location>
        <position position="382"/>
    </location>
    <ligand>
        <name>acetyl-CoA</name>
        <dbReference type="ChEBI" id="CHEBI:57288"/>
    </ligand>
</feature>
<evidence type="ECO:0000256" key="18">
    <source>
        <dbReference type="HAMAP-Rule" id="MF_01631"/>
    </source>
</evidence>
<feature type="binding site" evidence="18">
    <location>
        <begin position="8"/>
        <end position="11"/>
    </location>
    <ligand>
        <name>UDP-N-acetyl-alpha-D-glucosamine</name>
        <dbReference type="ChEBI" id="CHEBI:57705"/>
    </ligand>
</feature>
<dbReference type="InterPro" id="IPR005882">
    <property type="entry name" value="Bifunctional_GlmU"/>
</dbReference>
<feature type="binding site" evidence="18">
    <location>
        <position position="72"/>
    </location>
    <ligand>
        <name>UDP-N-acetyl-alpha-D-glucosamine</name>
        <dbReference type="ChEBI" id="CHEBI:57705"/>
    </ligand>
</feature>
<dbReference type="PROSITE" id="PS00101">
    <property type="entry name" value="HEXAPEP_TRANSFERASES"/>
    <property type="match status" value="1"/>
</dbReference>
<dbReference type="InterPro" id="IPR025877">
    <property type="entry name" value="MobA-like_NTP_Trfase"/>
</dbReference>
<keyword evidence="10 18" id="KW-0133">Cell shape</keyword>
<feature type="region of interest" description="Disordered" evidence="19">
    <location>
        <begin position="450"/>
        <end position="469"/>
    </location>
</feature>
<sequence length="469" mass="50392">MIFDAAILAAGFGTRMRSPLPKMASPILGEPLLRYPYDAVCRMVPPASEIFVVAGRDPLESLLPPGVSWVHQHVMDGTLGAVEAVILSSNFRKGHASHLLVLNGDAPLVDADLLGGFLEAAIREPDAFWFVSTSLPDAGRYGRVIRSGKGEILAVREWVDLGPGEREIREINAGIYLIPVDFLVDSLPHVEPHPEKKERFLTSLFSLAVDGGRLVRAWQAGPESVLGVNSQSELAEAAILLQGKINRFWMDRGVTMWDPRTTYIGPSVQIGPGTILYPGVILEGETTIAESCRIGLSCHLRNVRIASGVHVRDHSVLTDSEVEEDAVVGPFSHLRPGSHLERGAHVGNFVETKKVRLGQGAKANHLTYLGDATVGEGSNIGAGTITCNYDGVKKHETKIGRHVFLGSDTQLIAPVSVGDGAVVAAGTTVTRDVPPGALVVSRVPQKNLPDKGTALKNRLLEEKSKKEQG</sequence>
<evidence type="ECO:0000256" key="1">
    <source>
        <dbReference type="ARBA" id="ARBA00004496"/>
    </source>
</evidence>
<keyword evidence="6 18" id="KW-0548">Nucleotidyltransferase</keyword>
<keyword evidence="11 18" id="KW-0573">Peptidoglycan synthesis</keyword>
<comment type="catalytic activity">
    <reaction evidence="16 18">
        <text>N-acetyl-alpha-D-glucosamine 1-phosphate + UTP + H(+) = UDP-N-acetyl-alpha-D-glucosamine + diphosphate</text>
        <dbReference type="Rhea" id="RHEA:13509"/>
        <dbReference type="ChEBI" id="CHEBI:15378"/>
        <dbReference type="ChEBI" id="CHEBI:33019"/>
        <dbReference type="ChEBI" id="CHEBI:46398"/>
        <dbReference type="ChEBI" id="CHEBI:57705"/>
        <dbReference type="ChEBI" id="CHEBI:57776"/>
        <dbReference type="EC" id="2.7.7.23"/>
    </reaction>
</comment>
<feature type="active site" description="Proton acceptor" evidence="18">
    <location>
        <position position="365"/>
    </location>
</feature>
<dbReference type="EC" id="2.7.7.23" evidence="18"/>
<comment type="catalytic activity">
    <reaction evidence="15 18">
        <text>alpha-D-glucosamine 1-phosphate + acetyl-CoA = N-acetyl-alpha-D-glucosamine 1-phosphate + CoA + H(+)</text>
        <dbReference type="Rhea" id="RHEA:13725"/>
        <dbReference type="ChEBI" id="CHEBI:15378"/>
        <dbReference type="ChEBI" id="CHEBI:57287"/>
        <dbReference type="ChEBI" id="CHEBI:57288"/>
        <dbReference type="ChEBI" id="CHEBI:57776"/>
        <dbReference type="ChEBI" id="CHEBI:58516"/>
        <dbReference type="EC" id="2.3.1.157"/>
    </reaction>
</comment>
<feature type="region of interest" description="N-acetyltransferase" evidence="18">
    <location>
        <begin position="253"/>
        <end position="469"/>
    </location>
</feature>
<feature type="binding site" evidence="18">
    <location>
        <position position="425"/>
    </location>
    <ligand>
        <name>acetyl-CoA</name>
        <dbReference type="ChEBI" id="CHEBI:57288"/>
    </ligand>
</feature>
<protein>
    <recommendedName>
        <fullName evidence="18">Bifunctional protein GlmU</fullName>
    </recommendedName>
    <domain>
        <recommendedName>
            <fullName evidence="18">UDP-N-acetylglucosamine pyrophosphorylase</fullName>
            <ecNumber evidence="18">2.7.7.23</ecNumber>
        </recommendedName>
        <alternativeName>
            <fullName evidence="18">N-acetylglucosamine-1-phosphate uridyltransferase</fullName>
        </alternativeName>
    </domain>
    <domain>
        <recommendedName>
            <fullName evidence="18">Glucosamine-1-phosphate N-acetyltransferase</fullName>
            <ecNumber evidence="18">2.3.1.157</ecNumber>
        </recommendedName>
    </domain>
</protein>
<dbReference type="Pfam" id="PF12804">
    <property type="entry name" value="NTP_transf_3"/>
    <property type="match status" value="1"/>
</dbReference>
<evidence type="ECO:0000256" key="15">
    <source>
        <dbReference type="ARBA" id="ARBA00048247"/>
    </source>
</evidence>
<organism evidence="21 22">
    <name type="scientific">Leptospirillum ferriphilum YSK</name>
    <dbReference type="NCBI Taxonomy" id="1441628"/>
    <lineage>
        <taxon>Bacteria</taxon>
        <taxon>Pseudomonadati</taxon>
        <taxon>Nitrospirota</taxon>
        <taxon>Nitrospiria</taxon>
        <taxon>Nitrospirales</taxon>
        <taxon>Nitrospiraceae</taxon>
        <taxon>Leptospirillum</taxon>
    </lineage>
</organism>
<dbReference type="GO" id="GO:0000287">
    <property type="term" value="F:magnesium ion binding"/>
    <property type="evidence" value="ECO:0007669"/>
    <property type="project" value="UniProtKB-UniRule"/>
</dbReference>
<reference evidence="22" key="1">
    <citation type="submission" date="2014-02" db="EMBL/GenBank/DDBJ databases">
        <title>Complete genome sequence and comparative genomic analysis of the nitrogen-fixing bacterium Leptospirillum ferriphilum YSK.</title>
        <authorList>
            <person name="Guo X."/>
            <person name="Yin H."/>
            <person name="Liang Y."/>
            <person name="Hu Q."/>
            <person name="Ma L."/>
            <person name="Xiao Y."/>
            <person name="Zhang X."/>
            <person name="Qiu G."/>
            <person name="Liu X."/>
        </authorList>
    </citation>
    <scope>NUCLEOTIDE SEQUENCE [LARGE SCALE GENOMIC DNA]</scope>
    <source>
        <strain evidence="22">YSK</strain>
    </source>
</reference>
<dbReference type="Pfam" id="PF14602">
    <property type="entry name" value="Hexapep_2"/>
    <property type="match status" value="1"/>
</dbReference>
<feature type="binding site" evidence="18">
    <location>
        <position position="22"/>
    </location>
    <ligand>
        <name>UDP-N-acetyl-alpha-D-glucosamine</name>
        <dbReference type="ChEBI" id="CHEBI:57705"/>
    </ligand>
</feature>
<keyword evidence="7 18" id="KW-0479">Metal-binding</keyword>
<dbReference type="GO" id="GO:0009245">
    <property type="term" value="P:lipid A biosynthetic process"/>
    <property type="evidence" value="ECO:0007669"/>
    <property type="project" value="UniProtKB-UniRule"/>
</dbReference>
<feature type="binding site" evidence="18">
    <location>
        <position position="407"/>
    </location>
    <ligand>
        <name>acetyl-CoA</name>
        <dbReference type="ChEBI" id="CHEBI:57288"/>
    </ligand>
</feature>
<keyword evidence="4 18" id="KW-0963">Cytoplasm</keyword>
<feature type="binding site" evidence="18">
    <location>
        <position position="157"/>
    </location>
    <ligand>
        <name>UDP-N-acetyl-alpha-D-glucosamine</name>
        <dbReference type="ChEBI" id="CHEBI:57705"/>
    </ligand>
</feature>
<feature type="binding site" evidence="18">
    <location>
        <begin position="77"/>
        <end position="78"/>
    </location>
    <ligand>
        <name>UDP-N-acetyl-alpha-D-glucosamine</name>
        <dbReference type="ChEBI" id="CHEBI:57705"/>
    </ligand>
</feature>
<dbReference type="GO" id="GO:0019134">
    <property type="term" value="F:glucosamine-1-phosphate N-acetyltransferase activity"/>
    <property type="evidence" value="ECO:0007669"/>
    <property type="project" value="UniProtKB-UniRule"/>
</dbReference>
<feature type="region of interest" description="Pyrophosphorylase" evidence="18">
    <location>
        <begin position="1"/>
        <end position="231"/>
    </location>
</feature>
<dbReference type="InterPro" id="IPR011004">
    <property type="entry name" value="Trimer_LpxA-like_sf"/>
</dbReference>
<dbReference type="GO" id="GO:0000902">
    <property type="term" value="P:cell morphogenesis"/>
    <property type="evidence" value="ECO:0007669"/>
    <property type="project" value="UniProtKB-UniRule"/>
</dbReference>
<dbReference type="UniPathway" id="UPA00113">
    <property type="reaction ID" value="UER00532"/>
</dbReference>
<keyword evidence="22" id="KW-1185">Reference proteome</keyword>
<dbReference type="Gene3D" id="3.90.550.10">
    <property type="entry name" value="Spore Coat Polysaccharide Biosynthesis Protein SpsA, Chain A"/>
    <property type="match status" value="1"/>
</dbReference>
<evidence type="ECO:0000256" key="8">
    <source>
        <dbReference type="ARBA" id="ARBA00022737"/>
    </source>
</evidence>
<keyword evidence="8 18" id="KW-0677">Repeat</keyword>
<proteinExistence type="inferred from homology"/>
<comment type="caution">
    <text evidence="18">Lacks conserved residue(s) required for the propagation of feature annotation.</text>
</comment>
<keyword evidence="13 18" id="KW-0012">Acyltransferase</keyword>
<keyword evidence="14 18" id="KW-0961">Cell wall biogenesis/degradation</keyword>
<dbReference type="SUPFAM" id="SSF53448">
    <property type="entry name" value="Nucleotide-diphospho-sugar transferases"/>
    <property type="match status" value="1"/>
</dbReference>
<dbReference type="GO" id="GO:0009252">
    <property type="term" value="P:peptidoglycan biosynthetic process"/>
    <property type="evidence" value="ECO:0007669"/>
    <property type="project" value="UniProtKB-UniRule"/>
</dbReference>
<dbReference type="EMBL" id="CP007243">
    <property type="protein sequence ID" value="AIA31026.1"/>
    <property type="molecule type" value="Genomic_DNA"/>
</dbReference>
<dbReference type="NCBIfam" id="TIGR01173">
    <property type="entry name" value="glmU"/>
    <property type="match status" value="1"/>
</dbReference>
<evidence type="ECO:0000256" key="16">
    <source>
        <dbReference type="ARBA" id="ARBA00048493"/>
    </source>
</evidence>
<reference evidence="21 22" key="2">
    <citation type="journal article" date="2015" name="Biomed. Res. Int.">
        <title>Effects of Arsenite Resistance on the Growth and Functional Gene Expression of Leptospirillum ferriphilum and Acidithiobacillus thiooxidans in Pure Culture and Coculture.</title>
        <authorList>
            <person name="Jiang H."/>
            <person name="Liang Y."/>
            <person name="Yin H."/>
            <person name="Xiao Y."/>
            <person name="Guo X."/>
            <person name="Xu Y."/>
            <person name="Hu Q."/>
            <person name="Liu H."/>
            <person name="Liu X."/>
        </authorList>
    </citation>
    <scope>NUCLEOTIDE SEQUENCE [LARGE SCALE GENOMIC DNA]</scope>
    <source>
        <strain evidence="21 22">YSK</strain>
    </source>
</reference>
<evidence type="ECO:0000256" key="10">
    <source>
        <dbReference type="ARBA" id="ARBA00022960"/>
    </source>
</evidence>
<evidence type="ECO:0000256" key="4">
    <source>
        <dbReference type="ARBA" id="ARBA00022490"/>
    </source>
</evidence>
<evidence type="ECO:0000256" key="11">
    <source>
        <dbReference type="ARBA" id="ARBA00022984"/>
    </source>
</evidence>
<comment type="subcellular location">
    <subcellularLocation>
        <location evidence="1 18">Cytoplasm</location>
    </subcellularLocation>
</comment>
<comment type="pathway">
    <text evidence="18">Nucleotide-sugar biosynthesis; UDP-N-acetyl-alpha-D-glucosamine biosynthesis; UDP-N-acetyl-alpha-D-glucosamine from N-acetyl-alpha-D-glucosamine 1-phosphate: step 1/1.</text>
</comment>
<dbReference type="PANTHER" id="PTHR43584">
    <property type="entry name" value="NUCLEOTIDYL TRANSFERASE"/>
    <property type="match status" value="1"/>
</dbReference>
<dbReference type="KEGG" id="lfp:Y981_10595"/>
<evidence type="ECO:0000256" key="7">
    <source>
        <dbReference type="ARBA" id="ARBA00022723"/>
    </source>
</evidence>
<feature type="compositionally biased region" description="Basic and acidic residues" evidence="19">
    <location>
        <begin position="458"/>
        <end position="469"/>
    </location>
</feature>
<gene>
    <name evidence="18" type="primary">glmU</name>
    <name evidence="21" type="ORF">Y981_10595</name>
</gene>
<dbReference type="PANTHER" id="PTHR43584:SF3">
    <property type="entry name" value="BIFUNCTIONAL PROTEIN GLMU"/>
    <property type="match status" value="1"/>
</dbReference>
<evidence type="ECO:0000256" key="14">
    <source>
        <dbReference type="ARBA" id="ARBA00023316"/>
    </source>
</evidence>
<evidence type="ECO:0000259" key="20">
    <source>
        <dbReference type="Pfam" id="PF12804"/>
    </source>
</evidence>
<evidence type="ECO:0000256" key="9">
    <source>
        <dbReference type="ARBA" id="ARBA00022842"/>
    </source>
</evidence>
<dbReference type="AlphaFoldDB" id="A0A059Y0G0"/>
<comment type="function">
    <text evidence="17 18">Catalyzes the last two sequential reactions in the de novo biosynthetic pathway for UDP-N-acetylglucosamine (UDP-GlcNAc). The C-terminal domain catalyzes the transfer of acetyl group from acetyl coenzyme A to glucosamine-1-phosphate (GlcN-1-P) to produce N-acetylglucosamine-1-phosphate (GlcNAc-1-P), which is converted into UDP-GlcNAc by the transfer of uridine 5-monophosphate (from uridine 5-triphosphate), a reaction catalyzed by the N-terminal domain.</text>
</comment>
<evidence type="ECO:0000256" key="19">
    <source>
        <dbReference type="SAM" id="MobiDB-lite"/>
    </source>
</evidence>
<feature type="domain" description="MobA-like NTP transferase" evidence="20">
    <location>
        <begin position="5"/>
        <end position="132"/>
    </location>
</feature>
<dbReference type="InterPro" id="IPR050065">
    <property type="entry name" value="GlmU-like"/>
</dbReference>
<comment type="similarity">
    <text evidence="2 18">In the C-terminal section; belongs to the transferase hexapeptide repeat family.</text>
</comment>
<evidence type="ECO:0000313" key="21">
    <source>
        <dbReference type="EMBL" id="AIA31026.1"/>
    </source>
</evidence>
<feature type="binding site" evidence="18">
    <location>
        <position position="335"/>
    </location>
    <ligand>
        <name>UDP-N-acetyl-alpha-D-glucosamine</name>
        <dbReference type="ChEBI" id="CHEBI:57705"/>
    </ligand>
</feature>
<feature type="binding site" evidence="18">
    <location>
        <position position="353"/>
    </location>
    <ligand>
        <name>UDP-N-acetyl-alpha-D-glucosamine</name>
        <dbReference type="ChEBI" id="CHEBI:57705"/>
    </ligand>
</feature>